<dbReference type="RefSeq" id="WP_117400917.1">
    <property type="nucleotide sequence ID" value="NZ_QVNQ01000005.1"/>
</dbReference>
<dbReference type="EMBL" id="QVNQ01000005">
    <property type="protein sequence ID" value="RFS84228.1"/>
    <property type="molecule type" value="Genomic_DNA"/>
</dbReference>
<dbReference type="Pfam" id="PF05729">
    <property type="entry name" value="NACHT"/>
    <property type="match status" value="1"/>
</dbReference>
<dbReference type="InterPro" id="IPR005532">
    <property type="entry name" value="SUMF_dom"/>
</dbReference>
<dbReference type="PANTHER" id="PTHR23150:SF19">
    <property type="entry name" value="FORMYLGLYCINE-GENERATING ENZYME"/>
    <property type="match status" value="1"/>
</dbReference>
<accession>A0A372GFV3</accession>
<name>A0A372GFV3_9ACTN</name>
<dbReference type="SUPFAM" id="SSF52540">
    <property type="entry name" value="P-loop containing nucleoside triphosphate hydrolases"/>
    <property type="match status" value="1"/>
</dbReference>
<dbReference type="InterPro" id="IPR027417">
    <property type="entry name" value="P-loop_NTPase"/>
</dbReference>
<dbReference type="Proteomes" id="UP000262882">
    <property type="component" value="Unassembled WGS sequence"/>
</dbReference>
<dbReference type="OrthoDB" id="9768004at2"/>
<gene>
    <name evidence="2" type="ORF">D0T12_19015</name>
</gene>
<dbReference type="Gene3D" id="3.40.50.300">
    <property type="entry name" value="P-loop containing nucleotide triphosphate hydrolases"/>
    <property type="match status" value="1"/>
</dbReference>
<dbReference type="InterPro" id="IPR016187">
    <property type="entry name" value="CTDL_fold"/>
</dbReference>
<evidence type="ECO:0000313" key="3">
    <source>
        <dbReference type="Proteomes" id="UP000262882"/>
    </source>
</evidence>
<keyword evidence="3" id="KW-1185">Reference proteome</keyword>
<sequence length="982" mass="108975">MVLEDDLRERVLNVPHISRTATREALLLCLPRRISERVPLAETARVFAEKLAQAVVEADHWRRGENVRALEAACRDLSGAPDETSARPSSLSAPMSRYLSTLADELHHVELSHILAQGLVEVQLATVYCRLSCDAAISVRVRDGDIAEWRIRRRTLSGGAEEWPAPTLREPAMARLLDRIRDEIFHGRFQRPTERLPVVARPLSADGVLHLYYPLSPLEAASLADHLIIVGEAGSGKSTVTRYLAYTLAQRALGRPVATQELLTVDRTLVPIYVRIADFTHWAVKQNISRDIGTDHLLDYVAEQFAGDDAIRDALEGALNAGEAWLIFDGLDESRGSAALNANLEERYRRMTRLVNLVAARGSRVLLTSRPFATGEYGQPLFAAGFVSVDLCGMADHEIEFYCRRTLSAIGCRPADVDRHWTQLRRWIDRVDADFKRRALFVTLLCLVEYRHGVANLTASRVDLLRQAYELMVWRWPDNKRSVGGTGKELPYSVNDARLNSALEVVAFETLAHEPSWDTGSDTEDDIDKGRFYRELDVFREQMFEVLEFLIEDSGLLRVVGPKSLRFSFRIIQEFLAATHVADTGRFTELLGLAAEQTGPWAETLSLLAEMLSSDDDRSWVNKLIDAAVTTVRAKPDHADSAAWVLGRLLRDEKSARMSAEYADTVREMLTRVLVSPALNAGQRDDVGRALSVVGDRRPGVGVRAGVPDLEWVDVPGGRVRLGLEEEAFAEALRLGGSREFLAPETPSYEISLDGFRISRYPVTAAQYAAFWEDEGGASDERWWDAGGWPVSSGPPVVPPAERNHPATEVSWYEAMAFARWLSARLGVHVSPPTEAQWEHAARWGRSAATVSPGDPLAFNGHATGLGGPNAVGVFGENRLGVADMIGNVWEWCTSAYTDDSGRVFGYPYDPDDGRESLSLSDTCYRVVRGGSYTNVDFMLRPTVRGHDRPMFRARRQGFRLVCPLPETTGSETTGSVDGTPS</sequence>
<proteinExistence type="predicted"/>
<dbReference type="AlphaFoldDB" id="A0A372GFV3"/>
<dbReference type="Gene3D" id="3.90.1580.10">
    <property type="entry name" value="paralog of FGE (formylglycine-generating enzyme)"/>
    <property type="match status" value="1"/>
</dbReference>
<dbReference type="GO" id="GO:0120147">
    <property type="term" value="F:formylglycine-generating oxidase activity"/>
    <property type="evidence" value="ECO:0007669"/>
    <property type="project" value="TreeGrafter"/>
</dbReference>
<evidence type="ECO:0000313" key="2">
    <source>
        <dbReference type="EMBL" id="RFS84228.1"/>
    </source>
</evidence>
<feature type="domain" description="NACHT" evidence="1">
    <location>
        <begin position="225"/>
        <end position="371"/>
    </location>
</feature>
<dbReference type="InterPro" id="IPR051043">
    <property type="entry name" value="Sulfatase_Mod_Factor_Kinase"/>
</dbReference>
<dbReference type="InterPro" id="IPR007111">
    <property type="entry name" value="NACHT_NTPase"/>
</dbReference>
<evidence type="ECO:0000259" key="1">
    <source>
        <dbReference type="PROSITE" id="PS50837"/>
    </source>
</evidence>
<dbReference type="SUPFAM" id="SSF56436">
    <property type="entry name" value="C-type lectin-like"/>
    <property type="match status" value="1"/>
</dbReference>
<reference evidence="2 3" key="1">
    <citation type="submission" date="2018-08" db="EMBL/GenBank/DDBJ databases">
        <title>Actinomadura spongicola sp. nov., isolated from marine sponge Leucetta chagosensis.</title>
        <authorList>
            <person name="Li L."/>
            <person name="Lin H.W."/>
        </authorList>
    </citation>
    <scope>NUCLEOTIDE SEQUENCE [LARGE SCALE GENOMIC DNA]</scope>
    <source>
        <strain evidence="2 3">LHW52907</strain>
    </source>
</reference>
<protein>
    <submittedName>
        <fullName evidence="2">NACHT domain-containing protein</fullName>
    </submittedName>
</protein>
<dbReference type="PROSITE" id="PS50837">
    <property type="entry name" value="NACHT"/>
    <property type="match status" value="1"/>
</dbReference>
<organism evidence="2 3">
    <name type="scientific">Actinomadura spongiicola</name>
    <dbReference type="NCBI Taxonomy" id="2303421"/>
    <lineage>
        <taxon>Bacteria</taxon>
        <taxon>Bacillati</taxon>
        <taxon>Actinomycetota</taxon>
        <taxon>Actinomycetes</taxon>
        <taxon>Streptosporangiales</taxon>
        <taxon>Thermomonosporaceae</taxon>
        <taxon>Actinomadura</taxon>
    </lineage>
</organism>
<comment type="caution">
    <text evidence="2">The sequence shown here is derived from an EMBL/GenBank/DDBJ whole genome shotgun (WGS) entry which is preliminary data.</text>
</comment>
<dbReference type="Pfam" id="PF03781">
    <property type="entry name" value="FGE-sulfatase"/>
    <property type="match status" value="1"/>
</dbReference>
<dbReference type="PANTHER" id="PTHR23150">
    <property type="entry name" value="SULFATASE MODIFYING FACTOR 1, 2"/>
    <property type="match status" value="1"/>
</dbReference>
<dbReference type="InterPro" id="IPR042095">
    <property type="entry name" value="SUMF_sf"/>
</dbReference>